<dbReference type="Proteomes" id="UP001470230">
    <property type="component" value="Unassembled WGS sequence"/>
</dbReference>
<proteinExistence type="predicted"/>
<dbReference type="EMBL" id="JAPFFF010000005">
    <property type="protein sequence ID" value="KAK8890266.1"/>
    <property type="molecule type" value="Genomic_DNA"/>
</dbReference>
<name>A0ABR2KHF5_9EUKA</name>
<evidence type="ECO:0000313" key="1">
    <source>
        <dbReference type="EMBL" id="KAK8890266.1"/>
    </source>
</evidence>
<evidence type="ECO:0000313" key="2">
    <source>
        <dbReference type="Proteomes" id="UP001470230"/>
    </source>
</evidence>
<gene>
    <name evidence="1" type="ORF">M9Y10_035038</name>
</gene>
<sequence length="157" mass="18398">MFGLNIYIDSFDFNNDLFDCDDAIKIRVTTIPAEIKQSIVINANDMKNIHNSFQINISEYIKEVIFVFCKENTHDNDPVIASTIIHVSQLPQNFNDKKNHELQTINIYEPTHYIFSENNIIYGKMKVRFTLSNPYQFSYQKKVENKKSILCHLLQNS</sequence>
<protein>
    <submittedName>
        <fullName evidence="1">Uncharacterized protein</fullName>
    </submittedName>
</protein>
<organism evidence="1 2">
    <name type="scientific">Tritrichomonas musculus</name>
    <dbReference type="NCBI Taxonomy" id="1915356"/>
    <lineage>
        <taxon>Eukaryota</taxon>
        <taxon>Metamonada</taxon>
        <taxon>Parabasalia</taxon>
        <taxon>Tritrichomonadida</taxon>
        <taxon>Tritrichomonadidae</taxon>
        <taxon>Tritrichomonas</taxon>
    </lineage>
</organism>
<comment type="caution">
    <text evidence="1">The sequence shown here is derived from an EMBL/GenBank/DDBJ whole genome shotgun (WGS) entry which is preliminary data.</text>
</comment>
<reference evidence="1 2" key="1">
    <citation type="submission" date="2024-04" db="EMBL/GenBank/DDBJ databases">
        <title>Tritrichomonas musculus Genome.</title>
        <authorList>
            <person name="Alves-Ferreira E."/>
            <person name="Grigg M."/>
            <person name="Lorenzi H."/>
            <person name="Galac M."/>
        </authorList>
    </citation>
    <scope>NUCLEOTIDE SEQUENCE [LARGE SCALE GENOMIC DNA]</scope>
    <source>
        <strain evidence="1 2">EAF2021</strain>
    </source>
</reference>
<accession>A0ABR2KHF5</accession>
<keyword evidence="2" id="KW-1185">Reference proteome</keyword>